<protein>
    <submittedName>
        <fullName evidence="1">CRISPR system cascade subunit CasE</fullName>
        <ecNumber evidence="1">3.1.-.-</ecNumber>
    </submittedName>
</protein>
<keyword evidence="1" id="KW-0378">Hydrolase</keyword>
<name>A0A1J5R3Y6_9ZZZZ</name>
<comment type="caution">
    <text evidence="1">The sequence shown here is derived from an EMBL/GenBank/DDBJ whole genome shotgun (WGS) entry which is preliminary data.</text>
</comment>
<dbReference type="NCBIfam" id="TIGR01907">
    <property type="entry name" value="casE_Cse3"/>
    <property type="match status" value="1"/>
</dbReference>
<reference evidence="1" key="1">
    <citation type="submission" date="2016-10" db="EMBL/GenBank/DDBJ databases">
        <title>Sequence of Gallionella enrichment culture.</title>
        <authorList>
            <person name="Poehlein A."/>
            <person name="Muehling M."/>
            <person name="Daniel R."/>
        </authorList>
    </citation>
    <scope>NUCLEOTIDE SEQUENCE</scope>
</reference>
<dbReference type="EC" id="3.1.-.-" evidence="1"/>
<dbReference type="AlphaFoldDB" id="A0A1J5R3Y6"/>
<dbReference type="SMART" id="SM01101">
    <property type="entry name" value="CRISPR_assoc"/>
    <property type="match status" value="1"/>
</dbReference>
<dbReference type="Gene3D" id="3.30.70.1210">
    <property type="entry name" value="Crispr-associated protein, domain 2"/>
    <property type="match status" value="1"/>
</dbReference>
<dbReference type="SUPFAM" id="SSF117987">
    <property type="entry name" value="CRISPR-associated protein"/>
    <property type="match status" value="1"/>
</dbReference>
<evidence type="ECO:0000313" key="1">
    <source>
        <dbReference type="EMBL" id="OIQ90146.1"/>
    </source>
</evidence>
<proteinExistence type="predicted"/>
<gene>
    <name evidence="1" type="primary">casE</name>
    <name evidence="1" type="ORF">GALL_279460</name>
</gene>
<dbReference type="Gene3D" id="3.30.70.1200">
    <property type="entry name" value="Crispr-associated protein, domain 1"/>
    <property type="match status" value="1"/>
</dbReference>
<dbReference type="GO" id="GO:0016787">
    <property type="term" value="F:hydrolase activity"/>
    <property type="evidence" value="ECO:0007669"/>
    <property type="project" value="UniProtKB-KW"/>
</dbReference>
<dbReference type="Pfam" id="PF08798">
    <property type="entry name" value="CRISPR_assoc"/>
    <property type="match status" value="1"/>
</dbReference>
<dbReference type="EMBL" id="MLJW01000302">
    <property type="protein sequence ID" value="OIQ90146.1"/>
    <property type="molecule type" value="Genomic_DNA"/>
</dbReference>
<sequence length="229" mass="24664">MTFLTLAELRGDTRQALDLVRALGRDAGQDGGHRLIWSLFGGDAGARRDFLYRTSPGRRFLIVSARMPAGDPAIWRLQSKPYAPAIVVGQRFGFSLRVNPSMSLSQPARGKSKRLDLFQYHKITSPGAIDPAEREALVLAWLERKLAGLGAALETEMSFLSGLQPIRLRGKERNGRSALLTAADTEGVLSVTAPEVLSAALTAGIGHGKAYGLGLLLLRPLGPPNDARV</sequence>
<accession>A0A1J5R3Y6</accession>
<organism evidence="1">
    <name type="scientific">mine drainage metagenome</name>
    <dbReference type="NCBI Taxonomy" id="410659"/>
    <lineage>
        <taxon>unclassified sequences</taxon>
        <taxon>metagenomes</taxon>
        <taxon>ecological metagenomes</taxon>
    </lineage>
</organism>
<dbReference type="InterPro" id="IPR010179">
    <property type="entry name" value="CRISPR-assoc_prot_Cse3"/>
</dbReference>